<dbReference type="Pfam" id="PF14559">
    <property type="entry name" value="TPR_19"/>
    <property type="match status" value="1"/>
</dbReference>
<dbReference type="Pfam" id="PF13432">
    <property type="entry name" value="TPR_16"/>
    <property type="match status" value="1"/>
</dbReference>
<keyword evidence="6" id="KW-1185">Reference proteome</keyword>
<dbReference type="OrthoDB" id="151448at2"/>
<accession>A0A160T1M0</accession>
<evidence type="ECO:0000256" key="2">
    <source>
        <dbReference type="ARBA" id="ARBA00022803"/>
    </source>
</evidence>
<dbReference type="SUPFAM" id="SSF48452">
    <property type="entry name" value="TPR-like"/>
    <property type="match status" value="1"/>
</dbReference>
<feature type="repeat" description="TPR" evidence="3">
    <location>
        <begin position="209"/>
        <end position="242"/>
    </location>
</feature>
<dbReference type="InterPro" id="IPR019734">
    <property type="entry name" value="TPR_rpt"/>
</dbReference>
<keyword evidence="2 3" id="KW-0802">TPR repeat</keyword>
<dbReference type="InterPro" id="IPR050498">
    <property type="entry name" value="Ycf3"/>
</dbReference>
<organism evidence="5 6">
    <name type="scientific">Candidatus Promineifilum breve</name>
    <dbReference type="NCBI Taxonomy" id="1806508"/>
    <lineage>
        <taxon>Bacteria</taxon>
        <taxon>Bacillati</taxon>
        <taxon>Chloroflexota</taxon>
        <taxon>Ardenticatenia</taxon>
        <taxon>Candidatus Promineifilales</taxon>
        <taxon>Candidatus Promineifilaceae</taxon>
        <taxon>Candidatus Promineifilum</taxon>
    </lineage>
</organism>
<dbReference type="Proteomes" id="UP000215027">
    <property type="component" value="Chromosome I"/>
</dbReference>
<dbReference type="EMBL" id="LN890655">
    <property type="protein sequence ID" value="CUS03069.2"/>
    <property type="molecule type" value="Genomic_DNA"/>
</dbReference>
<keyword evidence="4" id="KW-1133">Transmembrane helix</keyword>
<dbReference type="Gene3D" id="1.25.40.10">
    <property type="entry name" value="Tetratricopeptide repeat domain"/>
    <property type="match status" value="2"/>
</dbReference>
<feature type="repeat" description="TPR" evidence="3">
    <location>
        <begin position="56"/>
        <end position="89"/>
    </location>
</feature>
<protein>
    <submittedName>
        <fullName evidence="5">Uncharacterized protein</fullName>
    </submittedName>
</protein>
<evidence type="ECO:0000256" key="1">
    <source>
        <dbReference type="ARBA" id="ARBA00022737"/>
    </source>
</evidence>
<dbReference type="Pfam" id="PF13414">
    <property type="entry name" value="TPR_11"/>
    <property type="match status" value="1"/>
</dbReference>
<dbReference type="KEGG" id="pbf:CFX0092_A1191"/>
<evidence type="ECO:0000313" key="6">
    <source>
        <dbReference type="Proteomes" id="UP000215027"/>
    </source>
</evidence>
<keyword evidence="4" id="KW-0472">Membrane</keyword>
<keyword evidence="1" id="KW-0677">Repeat</keyword>
<proteinExistence type="predicted"/>
<dbReference type="PROSITE" id="PS50005">
    <property type="entry name" value="TPR"/>
    <property type="match status" value="5"/>
</dbReference>
<dbReference type="RefSeq" id="WP_095042609.1">
    <property type="nucleotide sequence ID" value="NZ_LN890655.1"/>
</dbReference>
<dbReference type="PANTHER" id="PTHR44858">
    <property type="entry name" value="TETRATRICOPEPTIDE REPEAT PROTEIN 6"/>
    <property type="match status" value="1"/>
</dbReference>
<evidence type="ECO:0000256" key="3">
    <source>
        <dbReference type="PROSITE-ProRule" id="PRU00339"/>
    </source>
</evidence>
<dbReference type="PANTHER" id="PTHR44858:SF1">
    <property type="entry name" value="UDP-N-ACETYLGLUCOSAMINE--PEPTIDE N-ACETYLGLUCOSAMINYLTRANSFERASE SPINDLY-RELATED"/>
    <property type="match status" value="1"/>
</dbReference>
<feature type="repeat" description="TPR" evidence="3">
    <location>
        <begin position="311"/>
        <end position="344"/>
    </location>
</feature>
<feature type="repeat" description="TPR" evidence="3">
    <location>
        <begin position="277"/>
        <end position="310"/>
    </location>
</feature>
<gene>
    <name evidence="5" type="ORF">CFX0092_A1191</name>
</gene>
<evidence type="ECO:0000256" key="4">
    <source>
        <dbReference type="SAM" id="Phobius"/>
    </source>
</evidence>
<dbReference type="SMART" id="SM00028">
    <property type="entry name" value="TPR"/>
    <property type="match status" value="7"/>
</dbReference>
<feature type="repeat" description="TPR" evidence="3">
    <location>
        <begin position="243"/>
        <end position="276"/>
    </location>
</feature>
<reference evidence="5" key="1">
    <citation type="submission" date="2016-01" db="EMBL/GenBank/DDBJ databases">
        <authorList>
            <person name="Mcilroy J.S."/>
            <person name="Karst M S."/>
            <person name="Albertsen M."/>
        </authorList>
    </citation>
    <scope>NUCLEOTIDE SEQUENCE</scope>
    <source>
        <strain evidence="5">Cfx-K</strain>
    </source>
</reference>
<dbReference type="InterPro" id="IPR011990">
    <property type="entry name" value="TPR-like_helical_dom_sf"/>
</dbReference>
<keyword evidence="4" id="KW-0812">Transmembrane</keyword>
<dbReference type="AlphaFoldDB" id="A0A160T1M0"/>
<sequence>MIINRKPPRYPRRGPSCLLVIFITFGIAVSLYVIQNAEEVRTAIMPTATSEPTRSATELAVLAEMSRRDGANTEAIAFYDQAVELDPMNVEFYIRAVELLVREGQSERAVERAEQATILAPENDAVWTAAASAYLAEGNRLGDLGDQNAANLQYANAAQAARQAININPNNAAALAYAAGGTILQGDPEKYEQAQLFADDAVRLAPDSPIARYYMATVFTYQGRYTEAMEQYQLGLEADPTDPNLHIGLAYNYYGTGSIPDALLSFEDAITVDPDNAEAFDGRAYMYLQLGDDSLAEQNALEAVRINPNMARAQGRLGEAFFRQNNYLEAIEALEKAVGMYGRATDLNARFFNMLAAAYIRADLNNCTLAVPLFEQVLDATANELLVQAADEGLVECRRASLGAP</sequence>
<feature type="transmembrane region" description="Helical" evidence="4">
    <location>
        <begin position="16"/>
        <end position="34"/>
    </location>
</feature>
<name>A0A160T1M0_9CHLR</name>
<evidence type="ECO:0000313" key="5">
    <source>
        <dbReference type="EMBL" id="CUS03069.2"/>
    </source>
</evidence>